<dbReference type="InterPro" id="IPR009003">
    <property type="entry name" value="Peptidase_S1_PA"/>
</dbReference>
<dbReference type="Gene3D" id="2.40.10.10">
    <property type="entry name" value="Trypsin-like serine proteases"/>
    <property type="match status" value="2"/>
</dbReference>
<dbReference type="SUPFAM" id="SSF49785">
    <property type="entry name" value="Galactose-binding domain-like"/>
    <property type="match status" value="1"/>
</dbReference>
<organism evidence="6 7">
    <name type="scientific">Lysobacter koreensis</name>
    <dbReference type="NCBI Taxonomy" id="266122"/>
    <lineage>
        <taxon>Bacteria</taxon>
        <taxon>Pseudomonadati</taxon>
        <taxon>Pseudomonadota</taxon>
        <taxon>Gammaproteobacteria</taxon>
        <taxon>Lysobacterales</taxon>
        <taxon>Lysobacteraceae</taxon>
        <taxon>Lysobacter</taxon>
    </lineage>
</organism>
<feature type="domain" description="PKD" evidence="4">
    <location>
        <begin position="490"/>
        <end position="570"/>
    </location>
</feature>
<feature type="domain" description="P/Homo B" evidence="5">
    <location>
        <begin position="574"/>
        <end position="688"/>
    </location>
</feature>
<dbReference type="InterPro" id="IPR022409">
    <property type="entry name" value="PKD/Chitinase_dom"/>
</dbReference>
<dbReference type="RefSeq" id="WP_386812949.1">
    <property type="nucleotide sequence ID" value="NZ_JBHTIH010000006.1"/>
</dbReference>
<dbReference type="SUPFAM" id="SSF50494">
    <property type="entry name" value="Trypsin-like serine proteases"/>
    <property type="match status" value="1"/>
</dbReference>
<dbReference type="PANTHER" id="PTHR36234:SF5">
    <property type="entry name" value="LYSYL ENDOPEPTIDASE"/>
    <property type="match status" value="1"/>
</dbReference>
<dbReference type="CDD" id="cd00146">
    <property type="entry name" value="PKD"/>
    <property type="match status" value="1"/>
</dbReference>
<keyword evidence="1" id="KW-0645">Protease</keyword>
<dbReference type="InterPro" id="IPR008979">
    <property type="entry name" value="Galactose-bd-like_sf"/>
</dbReference>
<evidence type="ECO:0000256" key="3">
    <source>
        <dbReference type="SAM" id="MobiDB-lite"/>
    </source>
</evidence>
<evidence type="ECO:0000259" key="4">
    <source>
        <dbReference type="PROSITE" id="PS50093"/>
    </source>
</evidence>
<dbReference type="Pfam" id="PF18911">
    <property type="entry name" value="PKD_4"/>
    <property type="match status" value="1"/>
</dbReference>
<dbReference type="PROSITE" id="PS50093">
    <property type="entry name" value="PKD"/>
    <property type="match status" value="1"/>
</dbReference>
<dbReference type="PANTHER" id="PTHR36234">
    <property type="entry name" value="LYSYL ENDOPEPTIDASE"/>
    <property type="match status" value="1"/>
</dbReference>
<feature type="compositionally biased region" description="Polar residues" evidence="3">
    <location>
        <begin position="380"/>
        <end position="394"/>
    </location>
</feature>
<keyword evidence="2" id="KW-0378">Hydrolase</keyword>
<accession>A0ABW2YQX0</accession>
<proteinExistence type="predicted"/>
<dbReference type="PROSITE" id="PS51829">
    <property type="entry name" value="P_HOMO_B"/>
    <property type="match status" value="1"/>
</dbReference>
<name>A0ABW2YQX0_9GAMM</name>
<evidence type="ECO:0000256" key="2">
    <source>
        <dbReference type="ARBA" id="ARBA00022801"/>
    </source>
</evidence>
<evidence type="ECO:0000256" key="1">
    <source>
        <dbReference type="ARBA" id="ARBA00022670"/>
    </source>
</evidence>
<dbReference type="Gene3D" id="2.60.120.260">
    <property type="entry name" value="Galactose-binding domain-like"/>
    <property type="match status" value="1"/>
</dbReference>
<reference evidence="7" key="1">
    <citation type="journal article" date="2019" name="Int. J. Syst. Evol. Microbiol.">
        <title>The Global Catalogue of Microorganisms (GCM) 10K type strain sequencing project: providing services to taxonomists for standard genome sequencing and annotation.</title>
        <authorList>
            <consortium name="The Broad Institute Genomics Platform"/>
            <consortium name="The Broad Institute Genome Sequencing Center for Infectious Disease"/>
            <person name="Wu L."/>
            <person name="Ma J."/>
        </authorList>
    </citation>
    <scope>NUCLEOTIDE SEQUENCE [LARGE SCALE GENOMIC DNA]</scope>
    <source>
        <strain evidence="7">CCUG 55491</strain>
    </source>
</reference>
<feature type="region of interest" description="Disordered" evidence="3">
    <location>
        <begin position="563"/>
        <end position="583"/>
    </location>
</feature>
<protein>
    <submittedName>
        <fullName evidence="6">Proprotein convertase P-domain-containing protein</fullName>
    </submittedName>
</protein>
<dbReference type="Gene3D" id="2.60.40.10">
    <property type="entry name" value="Immunoglobulins"/>
    <property type="match status" value="1"/>
</dbReference>
<keyword evidence="7" id="KW-1185">Reference proteome</keyword>
<dbReference type="InterPro" id="IPR013783">
    <property type="entry name" value="Ig-like_fold"/>
</dbReference>
<dbReference type="EMBL" id="JBHTIH010000006">
    <property type="protein sequence ID" value="MFD0739909.1"/>
    <property type="molecule type" value="Genomic_DNA"/>
</dbReference>
<dbReference type="SUPFAM" id="SSF49299">
    <property type="entry name" value="PKD domain"/>
    <property type="match status" value="1"/>
</dbReference>
<sequence>MKRPSGSPKRFGLSGMLLAGMLSVGMLSIGVLSIGTAHAATGARPAAFDHRVGRLDNVEMRLMPAVDVARLRSEDVQREARDLAPRFAQSLAVDLTPQNAGQWEDLDANHLVWRLRVRSRGALSLNFGFSQYAMPAGGRLLVYPAALAPSDDQSLVRSFTAADNEAHGQLWTPIVPGDEAVIEVVVPRALAGQLRLRLAKVGHDYRGFSRMARQMELIQPQGTSGSCNIDVVCPAGDAHRPQIRSVAAISTGGSLFCSGSLLNNTGNDRKMFFLTAAHCGITASNAASLVTYWNYQNSTCRAPGSPSSGQDGDGTLDQFLTGAFFRAASSASDFTLAELDDAAPAAFNLFWSGWDRRSGDFAGATGIHHPSVAEKRISHSDTATRTTSYSGTASPGNGSHIWVFWQPTGGITEGGSSGSPLFSPEKRVIGQLHGGPSSCSATGQSRSDYYGRVSVSWTGGGSNATRLSNWLDAGGTGAQFIDGIDSSGGGNAPPVANFSSSVSGLTATFTDSSTDSDGTIASRSWNFGDGGTSTATNPSRTYAAAGTYTVTLTVTDDDGATNTRTSSVTVGGGGGPQTYTNASDYPIADNATVDSPITVSGRTGNAPSAVNIAVNIVHTYKGDLKVDLVAPDGTLYNLHNRTGGSADNINTTYSRNLSSEALNGTWKLRVNDNANADTGYINSWSVTF</sequence>
<dbReference type="InterPro" id="IPR018114">
    <property type="entry name" value="TRYPSIN_HIS"/>
</dbReference>
<dbReference type="Pfam" id="PF01483">
    <property type="entry name" value="P_proprotein"/>
    <property type="match status" value="1"/>
</dbReference>
<dbReference type="Proteomes" id="UP001597090">
    <property type="component" value="Unassembled WGS sequence"/>
</dbReference>
<evidence type="ECO:0000259" key="5">
    <source>
        <dbReference type="PROSITE" id="PS51829"/>
    </source>
</evidence>
<gene>
    <name evidence="6" type="ORF">ACFQZQ_11540</name>
</gene>
<dbReference type="InterPro" id="IPR035986">
    <property type="entry name" value="PKD_dom_sf"/>
</dbReference>
<evidence type="ECO:0000313" key="7">
    <source>
        <dbReference type="Proteomes" id="UP001597090"/>
    </source>
</evidence>
<dbReference type="InterPro" id="IPR043504">
    <property type="entry name" value="Peptidase_S1_PA_chymotrypsin"/>
</dbReference>
<dbReference type="InterPro" id="IPR000601">
    <property type="entry name" value="PKD_dom"/>
</dbReference>
<feature type="region of interest" description="Disordered" evidence="3">
    <location>
        <begin position="375"/>
        <end position="394"/>
    </location>
</feature>
<evidence type="ECO:0000313" key="6">
    <source>
        <dbReference type="EMBL" id="MFD0739909.1"/>
    </source>
</evidence>
<dbReference type="InterPro" id="IPR002884">
    <property type="entry name" value="P_dom"/>
</dbReference>
<comment type="caution">
    <text evidence="6">The sequence shown here is derived from an EMBL/GenBank/DDBJ whole genome shotgun (WGS) entry which is preliminary data.</text>
</comment>
<dbReference type="SMART" id="SM00089">
    <property type="entry name" value="PKD"/>
    <property type="match status" value="1"/>
</dbReference>
<dbReference type="PROSITE" id="PS00134">
    <property type="entry name" value="TRYPSIN_HIS"/>
    <property type="match status" value="1"/>
</dbReference>